<name>A0A1A9HZ72_9BACT</name>
<evidence type="ECO:0000313" key="3">
    <source>
        <dbReference type="Proteomes" id="UP000077667"/>
    </source>
</evidence>
<evidence type="ECO:0000256" key="1">
    <source>
        <dbReference type="SAM" id="Coils"/>
    </source>
</evidence>
<dbReference type="AlphaFoldDB" id="A0A1A9HZ72"/>
<protein>
    <submittedName>
        <fullName evidence="2">Uncharacterized protein</fullName>
    </submittedName>
</protein>
<dbReference type="KEGG" id="nia:A8C56_05780"/>
<gene>
    <name evidence="2" type="ORF">A8C56_05780</name>
</gene>
<dbReference type="Proteomes" id="UP000077667">
    <property type="component" value="Chromosome"/>
</dbReference>
<evidence type="ECO:0000313" key="2">
    <source>
        <dbReference type="EMBL" id="ANH80563.1"/>
    </source>
</evidence>
<dbReference type="STRING" id="1176587.A8C56_05780"/>
<keyword evidence="3" id="KW-1185">Reference proteome</keyword>
<proteinExistence type="predicted"/>
<dbReference type="RefSeq" id="WP_067753243.1">
    <property type="nucleotide sequence ID" value="NZ_CP015772.1"/>
</dbReference>
<feature type="coiled-coil region" evidence="1">
    <location>
        <begin position="163"/>
        <end position="219"/>
    </location>
</feature>
<organism evidence="2 3">
    <name type="scientific">Niabella ginsenosidivorans</name>
    <dbReference type="NCBI Taxonomy" id="1176587"/>
    <lineage>
        <taxon>Bacteria</taxon>
        <taxon>Pseudomonadati</taxon>
        <taxon>Bacteroidota</taxon>
        <taxon>Chitinophagia</taxon>
        <taxon>Chitinophagales</taxon>
        <taxon>Chitinophagaceae</taxon>
        <taxon>Niabella</taxon>
    </lineage>
</organism>
<keyword evidence="1" id="KW-0175">Coiled coil</keyword>
<accession>A0A1A9HZ72</accession>
<reference evidence="2 3" key="1">
    <citation type="submission" date="2016-05" db="EMBL/GenBank/DDBJ databases">
        <title>Niabella ginsenosidivorans BS26 whole genome sequencing.</title>
        <authorList>
            <person name="Im W.T."/>
            <person name="Siddiqi M.Z."/>
        </authorList>
    </citation>
    <scope>NUCLEOTIDE SEQUENCE [LARGE SCALE GENOMIC DNA]</scope>
    <source>
        <strain evidence="2 3">BS26</strain>
    </source>
</reference>
<dbReference type="OrthoDB" id="670270at2"/>
<sequence length="272" mass="31122">MNKNAILKIAMWIALPLTCVAVLSFTFLPQRARSGNLLIHQKKDTIPPVTEFETGRLDEALKYLDERMKDFNNEWANKTGRHIQQQVTDAIAKIDFSKAQLAAMEAIKKTDWDKINRDIENATAGISKAEIDRKIAKAMALVKPVDKEKIRSQVEEAIRNVNLQVLKIQMDEARKKLQKQQLDMDQHLKSILPGINDQLLKTKEQLQRLKDASLQMQRDGLIDSNSGNKIQFIKGKLFINGVQQPDKVSDKYRHYFIDRKGCSREQSTIVAV</sequence>
<dbReference type="EMBL" id="CP015772">
    <property type="protein sequence ID" value="ANH80563.1"/>
    <property type="molecule type" value="Genomic_DNA"/>
</dbReference>